<accession>D7CUN6</accession>
<protein>
    <submittedName>
        <fullName evidence="4">Oxidoreductase domain protein</fullName>
    </submittedName>
</protein>
<sequence>MVNATLNPLRVGIIGAGNVSNQYLRAARFFRAFTVVAIADLDAARARAQAETYGVPRACTVGELLADPEIELIINLTIPSAHAAVSTQIIEAGKSVYSEKPLATARDDARALLALAAEKGVRVGCAPDTFLGGGLQTCCKLIDDGWIGRPIAVTAFMLSRGMEMWHPDPAFFYQPGAGPLFDLGPYYLTALVNLMGPMAKVAGSAVASFPERVVTSQPNFGARIPVGTPTHVTALLTFASGAVGTLLTSFDVWASELPRIEVYGTEGTLSVPDPNTFGGPVRLKRGGAEVWSELPLTHGYTDNSRGLGVADMAHALRSGRDHRASGELAFHVLDAMQAVLEAAEAERTLELTSCAERPAPLPLGLLEGILDD</sequence>
<name>D7CUN6_TRURR</name>
<dbReference type="InterPro" id="IPR050463">
    <property type="entry name" value="Gfo/Idh/MocA_oxidrdct_glycsds"/>
</dbReference>
<proteinExistence type="predicted"/>
<dbReference type="GO" id="GO:0000166">
    <property type="term" value="F:nucleotide binding"/>
    <property type="evidence" value="ECO:0007669"/>
    <property type="project" value="InterPro"/>
</dbReference>
<dbReference type="InterPro" id="IPR036291">
    <property type="entry name" value="NAD(P)-bd_dom_sf"/>
</dbReference>
<keyword evidence="5" id="KW-1185">Reference proteome</keyword>
<reference evidence="5" key="1">
    <citation type="submission" date="2010-05" db="EMBL/GenBank/DDBJ databases">
        <title>The complete genome of Truepera radiovictris DSM 17093.</title>
        <authorList>
            <consortium name="US DOE Joint Genome Institute (JGI-PGF)"/>
            <person name="Lucas S."/>
            <person name="Copeland A."/>
            <person name="Lapidus A."/>
            <person name="Glavina del Rio T."/>
            <person name="Dalin E."/>
            <person name="Tice H."/>
            <person name="Bruce D."/>
            <person name="Goodwin L."/>
            <person name="Pitluck S."/>
            <person name="Kyrpides N."/>
            <person name="Mavromatis K."/>
            <person name="Ovchinnikova G."/>
            <person name="Munk A.C."/>
            <person name="Detter J.C."/>
            <person name="Han C."/>
            <person name="Tapia R."/>
            <person name="Land M."/>
            <person name="Hauser L."/>
            <person name="Markowitz V."/>
            <person name="Cheng J.-F."/>
            <person name="Hugenholtz P."/>
            <person name="Woyke T."/>
            <person name="Wu D."/>
            <person name="Tindall B."/>
            <person name="Pomrenke H.G."/>
            <person name="Brambilla E."/>
            <person name="Klenk H.-P."/>
            <person name="Eisen J.A."/>
        </authorList>
    </citation>
    <scope>NUCLEOTIDE SEQUENCE [LARGE SCALE GENOMIC DNA]</scope>
    <source>
        <strain evidence="5">DSM 17093 / CIP 108686 / LMG 22925 / RQ-24</strain>
    </source>
</reference>
<dbReference type="Proteomes" id="UP000000379">
    <property type="component" value="Chromosome"/>
</dbReference>
<dbReference type="AlphaFoldDB" id="D7CUN6"/>
<evidence type="ECO:0000313" key="4">
    <source>
        <dbReference type="EMBL" id="ADI14027.1"/>
    </source>
</evidence>
<feature type="domain" description="GFO/IDH/MocA-like oxidoreductase" evidence="3">
    <location>
        <begin position="136"/>
        <end position="269"/>
    </location>
</feature>
<dbReference type="EMBL" id="CP002049">
    <property type="protein sequence ID" value="ADI14027.1"/>
    <property type="molecule type" value="Genomic_DNA"/>
</dbReference>
<dbReference type="Pfam" id="PF01408">
    <property type="entry name" value="GFO_IDH_MocA"/>
    <property type="match status" value="1"/>
</dbReference>
<organism evidence="4 5">
    <name type="scientific">Truepera radiovictrix (strain DSM 17093 / CIP 108686 / LMG 22925 / RQ-24)</name>
    <dbReference type="NCBI Taxonomy" id="649638"/>
    <lineage>
        <taxon>Bacteria</taxon>
        <taxon>Thermotogati</taxon>
        <taxon>Deinococcota</taxon>
        <taxon>Deinococci</taxon>
        <taxon>Trueperales</taxon>
        <taxon>Trueperaceae</taxon>
        <taxon>Truepera</taxon>
    </lineage>
</organism>
<dbReference type="GO" id="GO:0016491">
    <property type="term" value="F:oxidoreductase activity"/>
    <property type="evidence" value="ECO:0007669"/>
    <property type="project" value="UniProtKB-KW"/>
</dbReference>
<dbReference type="KEGG" id="tra:Trad_0893"/>
<dbReference type="STRING" id="649638.Trad_0893"/>
<dbReference type="SUPFAM" id="SSF51735">
    <property type="entry name" value="NAD(P)-binding Rossmann-fold domains"/>
    <property type="match status" value="1"/>
</dbReference>
<dbReference type="Pfam" id="PF22725">
    <property type="entry name" value="GFO_IDH_MocA_C3"/>
    <property type="match status" value="1"/>
</dbReference>
<evidence type="ECO:0000256" key="1">
    <source>
        <dbReference type="ARBA" id="ARBA00023002"/>
    </source>
</evidence>
<evidence type="ECO:0000259" key="3">
    <source>
        <dbReference type="Pfam" id="PF22725"/>
    </source>
</evidence>
<dbReference type="InterPro" id="IPR055170">
    <property type="entry name" value="GFO_IDH_MocA-like_dom"/>
</dbReference>
<dbReference type="Gene3D" id="3.40.50.720">
    <property type="entry name" value="NAD(P)-binding Rossmann-like Domain"/>
    <property type="match status" value="1"/>
</dbReference>
<gene>
    <name evidence="4" type="ordered locus">Trad_0893</name>
</gene>
<keyword evidence="1" id="KW-0560">Oxidoreductase</keyword>
<dbReference type="Gene3D" id="3.30.360.10">
    <property type="entry name" value="Dihydrodipicolinate Reductase, domain 2"/>
    <property type="match status" value="1"/>
</dbReference>
<dbReference type="OrthoDB" id="240873at2"/>
<dbReference type="InterPro" id="IPR000683">
    <property type="entry name" value="Gfo/Idh/MocA-like_OxRdtase_N"/>
</dbReference>
<dbReference type="HOGENOM" id="CLU_023194_6_0_0"/>
<reference evidence="4 5" key="2">
    <citation type="journal article" date="2011" name="Stand. Genomic Sci.">
        <title>Complete genome sequence of Truepera radiovictrix type strain (RQ-24).</title>
        <authorList>
            <person name="Ivanova N."/>
            <person name="Rohde C."/>
            <person name="Munk C."/>
            <person name="Nolan M."/>
            <person name="Lucas S."/>
            <person name="Del Rio T.G."/>
            <person name="Tice H."/>
            <person name="Deshpande S."/>
            <person name="Cheng J.F."/>
            <person name="Tapia R."/>
            <person name="Han C."/>
            <person name="Goodwin L."/>
            <person name="Pitluck S."/>
            <person name="Liolios K."/>
            <person name="Mavromatis K."/>
            <person name="Mikhailova N."/>
            <person name="Pati A."/>
            <person name="Chen A."/>
            <person name="Palaniappan K."/>
            <person name="Land M."/>
            <person name="Hauser L."/>
            <person name="Chang Y.J."/>
            <person name="Jeffries C.D."/>
            <person name="Brambilla E."/>
            <person name="Rohde M."/>
            <person name="Goker M."/>
            <person name="Tindall B.J."/>
            <person name="Woyke T."/>
            <person name="Bristow J."/>
            <person name="Eisen J.A."/>
            <person name="Markowitz V."/>
            <person name="Hugenholtz P."/>
            <person name="Kyrpides N.C."/>
            <person name="Klenk H.P."/>
            <person name="Lapidus A."/>
        </authorList>
    </citation>
    <scope>NUCLEOTIDE SEQUENCE [LARGE SCALE GENOMIC DNA]</scope>
    <source>
        <strain evidence="5">DSM 17093 / CIP 108686 / LMG 22925 / RQ-24</strain>
    </source>
</reference>
<dbReference type="PANTHER" id="PTHR43818:SF11">
    <property type="entry name" value="BCDNA.GH03377"/>
    <property type="match status" value="1"/>
</dbReference>
<dbReference type="SUPFAM" id="SSF55347">
    <property type="entry name" value="Glyceraldehyde-3-phosphate dehydrogenase-like, C-terminal domain"/>
    <property type="match status" value="1"/>
</dbReference>
<evidence type="ECO:0000313" key="5">
    <source>
        <dbReference type="Proteomes" id="UP000000379"/>
    </source>
</evidence>
<feature type="domain" description="Gfo/Idh/MocA-like oxidoreductase N-terminal" evidence="2">
    <location>
        <begin position="9"/>
        <end position="124"/>
    </location>
</feature>
<dbReference type="RefSeq" id="WP_013177399.1">
    <property type="nucleotide sequence ID" value="NC_014221.1"/>
</dbReference>
<dbReference type="eggNOG" id="COG0673">
    <property type="taxonomic scope" value="Bacteria"/>
</dbReference>
<evidence type="ECO:0000259" key="2">
    <source>
        <dbReference type="Pfam" id="PF01408"/>
    </source>
</evidence>
<dbReference type="PANTHER" id="PTHR43818">
    <property type="entry name" value="BCDNA.GH03377"/>
    <property type="match status" value="1"/>
</dbReference>